<sequence length="43" mass="4773">MDFHALGMALEAIDNRKFCHQPSLRTAIPAKKLVTVAITHVRA</sequence>
<dbReference type="AlphaFoldDB" id="A0A249PF08"/>
<name>A0A249PF08_9HYPH</name>
<dbReference type="KEGG" id="esj:SJ05684_c29120"/>
<organism evidence="1 2">
    <name type="scientific">Sinorhizobium sojae CCBAU 05684</name>
    <dbReference type="NCBI Taxonomy" id="716928"/>
    <lineage>
        <taxon>Bacteria</taxon>
        <taxon>Pseudomonadati</taxon>
        <taxon>Pseudomonadota</taxon>
        <taxon>Alphaproteobacteria</taxon>
        <taxon>Hyphomicrobiales</taxon>
        <taxon>Rhizobiaceae</taxon>
        <taxon>Sinorhizobium/Ensifer group</taxon>
        <taxon>Sinorhizobium</taxon>
    </lineage>
</organism>
<evidence type="ECO:0000313" key="1">
    <source>
        <dbReference type="EMBL" id="ASY64342.1"/>
    </source>
</evidence>
<accession>A0A249PF08</accession>
<gene>
    <name evidence="1" type="ORF">SJ05684_c29120</name>
</gene>
<protein>
    <submittedName>
        <fullName evidence="1">Uncharacterized protein</fullName>
    </submittedName>
</protein>
<keyword evidence="2" id="KW-1185">Reference proteome</keyword>
<proteinExistence type="predicted"/>
<dbReference type="Proteomes" id="UP000217211">
    <property type="component" value="Chromosome"/>
</dbReference>
<evidence type="ECO:0000313" key="2">
    <source>
        <dbReference type="Proteomes" id="UP000217211"/>
    </source>
</evidence>
<reference evidence="1 2" key="1">
    <citation type="submission" date="2017-08" db="EMBL/GenBank/DDBJ databases">
        <title>Multipartite genome sequences of Sinorhizobium species nodulating soybeans.</title>
        <authorList>
            <person name="Tian C.F."/>
        </authorList>
    </citation>
    <scope>NUCLEOTIDE SEQUENCE [LARGE SCALE GENOMIC DNA]</scope>
    <source>
        <strain evidence="1 2">CCBAU 05684</strain>
    </source>
</reference>
<dbReference type="EMBL" id="CP023067">
    <property type="protein sequence ID" value="ASY64342.1"/>
    <property type="molecule type" value="Genomic_DNA"/>
</dbReference>